<feature type="transmembrane region" description="Helical" evidence="14">
    <location>
        <begin position="119"/>
        <end position="151"/>
    </location>
</feature>
<keyword evidence="3" id="KW-0813">Transport</keyword>
<feature type="transmembrane region" description="Helical" evidence="14">
    <location>
        <begin position="392"/>
        <end position="414"/>
    </location>
</feature>
<sequence>MAVNILGVIAVAVFYILILAIGVYAGRKTAKSGTTEELLIADRGLGLIVSFFTMTATMVGGAFINGTAEIIASSGIVWTQAPVGYCLSFIIGGLFFAPQMREAGYFTMFDPFQQKLGKYAGAVLCIPQFLSDLFWTAAVLAALGSTISIILDINQTLAIIISSCIAVFYTFLGGLWSVAYTDVIQLICIAVGLVTAVPFAMTHPAVDYTRINTTWKGEIQPTQIGSYFDIYCLLIFGGIPWQVYIQRCLACKTPQRARIASFVASIGCFLFAVPAACLGITAAATDWNQTTYGGDVPIPAKMMSYVLPLALQHLCPAPVAIIGLGAISAAVMSSADSSILSSASVFAMNIYKPMFRQQASDREISWVIRISVLVCGVLSTLVAMSARSVYGLYVLCSDLMYVIMFPQLICILYFKGTNAYGSITAFVVSFTLRIVGGESLLNLPALVHYPFYSPEHGQNFPFRTFAMITSLLIIVSLSKLTEMLFRKNLIPKKYDVFMCLRDNVRENGELNKSKTPRIFISFAMDDMSDAKRRPGFEET</sequence>
<keyword evidence="9" id="KW-0406">Ion transport</keyword>
<evidence type="ECO:0000256" key="7">
    <source>
        <dbReference type="ARBA" id="ARBA00022989"/>
    </source>
</evidence>
<evidence type="ECO:0008006" key="17">
    <source>
        <dbReference type="Google" id="ProtNLM"/>
    </source>
</evidence>
<feature type="transmembrane region" description="Helical" evidence="14">
    <location>
        <begin position="421"/>
        <end position="440"/>
    </location>
</feature>
<dbReference type="GO" id="GO:0008292">
    <property type="term" value="P:acetylcholine biosynthetic process"/>
    <property type="evidence" value="ECO:0007669"/>
    <property type="project" value="TreeGrafter"/>
</dbReference>
<evidence type="ECO:0000256" key="8">
    <source>
        <dbReference type="ARBA" id="ARBA00023053"/>
    </source>
</evidence>
<evidence type="ECO:0000313" key="16">
    <source>
        <dbReference type="Proteomes" id="UP001347796"/>
    </source>
</evidence>
<proteinExistence type="inferred from homology"/>
<evidence type="ECO:0000256" key="13">
    <source>
        <dbReference type="RuleBase" id="RU362091"/>
    </source>
</evidence>
<dbReference type="Proteomes" id="UP001347796">
    <property type="component" value="Unassembled WGS sequence"/>
</dbReference>
<dbReference type="PANTHER" id="PTHR45897:SF4">
    <property type="entry name" value="HIGH-AFFINITY CHOLINE TRANSPORTER 1"/>
    <property type="match status" value="1"/>
</dbReference>
<dbReference type="InterPro" id="IPR052244">
    <property type="entry name" value="Choline_transporter"/>
</dbReference>
<feature type="transmembrane region" description="Helical" evidence="14">
    <location>
        <begin position="226"/>
        <end position="245"/>
    </location>
</feature>
<feature type="transmembrane region" description="Helical" evidence="14">
    <location>
        <begin position="305"/>
        <end position="331"/>
    </location>
</feature>
<evidence type="ECO:0000256" key="9">
    <source>
        <dbReference type="ARBA" id="ARBA00023065"/>
    </source>
</evidence>
<comment type="caution">
    <text evidence="15">The sequence shown here is derived from an EMBL/GenBank/DDBJ whole genome shotgun (WGS) entry which is preliminary data.</text>
</comment>
<keyword evidence="8" id="KW-0915">Sodium</keyword>
<evidence type="ECO:0000313" key="15">
    <source>
        <dbReference type="EMBL" id="KAK6189042.1"/>
    </source>
</evidence>
<evidence type="ECO:0000256" key="5">
    <source>
        <dbReference type="ARBA" id="ARBA00022847"/>
    </source>
</evidence>
<keyword evidence="11" id="KW-0325">Glycoprotein</keyword>
<protein>
    <recommendedName>
        <fullName evidence="17">High-affinity choline transporter 1</fullName>
    </recommendedName>
</protein>
<dbReference type="InterPro" id="IPR038377">
    <property type="entry name" value="Na/Glc_symporter_sf"/>
</dbReference>
<keyword evidence="12" id="KW-0739">Sodium transport</keyword>
<feature type="transmembrane region" description="Helical" evidence="14">
    <location>
        <begin position="45"/>
        <end position="64"/>
    </location>
</feature>
<feature type="transmembrane region" description="Helical" evidence="14">
    <location>
        <begin position="157"/>
        <end position="179"/>
    </location>
</feature>
<evidence type="ECO:0000256" key="2">
    <source>
        <dbReference type="ARBA" id="ARBA00006434"/>
    </source>
</evidence>
<feature type="transmembrane region" description="Helical" evidence="14">
    <location>
        <begin position="6"/>
        <end position="25"/>
    </location>
</feature>
<keyword evidence="7 14" id="KW-1133">Transmembrane helix</keyword>
<dbReference type="PROSITE" id="PS50283">
    <property type="entry name" value="NA_SOLUT_SYMP_3"/>
    <property type="match status" value="1"/>
</dbReference>
<evidence type="ECO:0000256" key="6">
    <source>
        <dbReference type="ARBA" id="ARBA00022979"/>
    </source>
</evidence>
<organism evidence="15 16">
    <name type="scientific">Patella caerulea</name>
    <name type="common">Rayed Mediterranean limpet</name>
    <dbReference type="NCBI Taxonomy" id="87958"/>
    <lineage>
        <taxon>Eukaryota</taxon>
        <taxon>Metazoa</taxon>
        <taxon>Spiralia</taxon>
        <taxon>Lophotrochozoa</taxon>
        <taxon>Mollusca</taxon>
        <taxon>Gastropoda</taxon>
        <taxon>Patellogastropoda</taxon>
        <taxon>Patelloidea</taxon>
        <taxon>Patellidae</taxon>
        <taxon>Patella</taxon>
    </lineage>
</organism>
<keyword evidence="16" id="KW-1185">Reference proteome</keyword>
<evidence type="ECO:0000256" key="1">
    <source>
        <dbReference type="ARBA" id="ARBA00004141"/>
    </source>
</evidence>
<feature type="transmembrane region" description="Helical" evidence="14">
    <location>
        <begin position="76"/>
        <end position="98"/>
    </location>
</feature>
<evidence type="ECO:0000256" key="11">
    <source>
        <dbReference type="ARBA" id="ARBA00023180"/>
    </source>
</evidence>
<dbReference type="EMBL" id="JAZGQO010000003">
    <property type="protein sequence ID" value="KAK6189042.1"/>
    <property type="molecule type" value="Genomic_DNA"/>
</dbReference>
<dbReference type="Gene3D" id="1.20.1730.10">
    <property type="entry name" value="Sodium/glucose cotransporter"/>
    <property type="match status" value="1"/>
</dbReference>
<dbReference type="PANTHER" id="PTHR45897">
    <property type="entry name" value="HIGH-AFFINITY CHOLINE TRANSPORTER 1"/>
    <property type="match status" value="1"/>
</dbReference>
<evidence type="ECO:0000256" key="14">
    <source>
        <dbReference type="SAM" id="Phobius"/>
    </source>
</evidence>
<evidence type="ECO:0000256" key="10">
    <source>
        <dbReference type="ARBA" id="ARBA00023136"/>
    </source>
</evidence>
<name>A0AAN8QDB2_PATCE</name>
<dbReference type="GO" id="GO:0005886">
    <property type="term" value="C:plasma membrane"/>
    <property type="evidence" value="ECO:0007669"/>
    <property type="project" value="TreeGrafter"/>
</dbReference>
<feature type="transmembrane region" description="Helical" evidence="14">
    <location>
        <begin position="186"/>
        <end position="206"/>
    </location>
</feature>
<keyword evidence="10 14" id="KW-0472">Membrane</keyword>
<accession>A0AAN8QDB2</accession>
<keyword evidence="4 14" id="KW-0812">Transmembrane</keyword>
<dbReference type="Pfam" id="PF00474">
    <property type="entry name" value="SSF"/>
    <property type="match status" value="1"/>
</dbReference>
<feature type="transmembrane region" description="Helical" evidence="14">
    <location>
        <begin position="257"/>
        <end position="285"/>
    </location>
</feature>
<dbReference type="AlphaFoldDB" id="A0AAN8QDB2"/>
<feature type="transmembrane region" description="Helical" evidence="14">
    <location>
        <begin position="366"/>
        <end position="386"/>
    </location>
</feature>
<comment type="subcellular location">
    <subcellularLocation>
        <location evidence="1">Membrane</location>
        <topology evidence="1">Multi-pass membrane protein</topology>
    </subcellularLocation>
</comment>
<gene>
    <name evidence="15" type="ORF">SNE40_005091</name>
</gene>
<keyword evidence="5" id="KW-0769">Symport</keyword>
<dbReference type="InterPro" id="IPR001734">
    <property type="entry name" value="Na/solute_symporter"/>
</dbReference>
<keyword evidence="6" id="KW-0530">Neurotransmitter biosynthesis</keyword>
<comment type="similarity">
    <text evidence="2 13">Belongs to the sodium:solute symporter (SSF) (TC 2.A.21) family.</text>
</comment>
<reference evidence="15 16" key="1">
    <citation type="submission" date="2024-01" db="EMBL/GenBank/DDBJ databases">
        <title>The genome of the rayed Mediterranean limpet Patella caerulea (Linnaeus, 1758).</title>
        <authorList>
            <person name="Anh-Thu Weber A."/>
            <person name="Halstead-Nussloch G."/>
        </authorList>
    </citation>
    <scope>NUCLEOTIDE SEQUENCE [LARGE SCALE GENOMIC DNA]</scope>
    <source>
        <strain evidence="15">AATW-2023a</strain>
        <tissue evidence="15">Whole specimen</tissue>
    </source>
</reference>
<evidence type="ECO:0000256" key="12">
    <source>
        <dbReference type="ARBA" id="ARBA00023201"/>
    </source>
</evidence>
<dbReference type="CDD" id="cd11474">
    <property type="entry name" value="SLC5sbd_CHT"/>
    <property type="match status" value="1"/>
</dbReference>
<dbReference type="GO" id="GO:0005307">
    <property type="term" value="F:choline:sodium symporter activity"/>
    <property type="evidence" value="ECO:0007669"/>
    <property type="project" value="TreeGrafter"/>
</dbReference>
<feature type="transmembrane region" description="Helical" evidence="14">
    <location>
        <begin position="460"/>
        <end position="477"/>
    </location>
</feature>
<evidence type="ECO:0000256" key="4">
    <source>
        <dbReference type="ARBA" id="ARBA00022692"/>
    </source>
</evidence>
<evidence type="ECO:0000256" key="3">
    <source>
        <dbReference type="ARBA" id="ARBA00022448"/>
    </source>
</evidence>